<dbReference type="OrthoDB" id="7274549at2"/>
<protein>
    <submittedName>
        <fullName evidence="3">Uncharacterized protein</fullName>
    </submittedName>
</protein>
<evidence type="ECO:0000256" key="2">
    <source>
        <dbReference type="SAM" id="SignalP"/>
    </source>
</evidence>
<name>A0A511B174_9PROT</name>
<proteinExistence type="predicted"/>
<evidence type="ECO:0000256" key="1">
    <source>
        <dbReference type="SAM" id="MobiDB-lite"/>
    </source>
</evidence>
<reference evidence="3 4" key="1">
    <citation type="submission" date="2019-07" db="EMBL/GenBank/DDBJ databases">
        <title>Whole genome shotgun sequence of Gluconobacter wancherniae NBRC 103581.</title>
        <authorList>
            <person name="Hosoyama A."/>
            <person name="Uohara A."/>
            <person name="Ohji S."/>
            <person name="Ichikawa N."/>
        </authorList>
    </citation>
    <scope>NUCLEOTIDE SEQUENCE [LARGE SCALE GENOMIC DNA]</scope>
    <source>
        <strain evidence="3 4">NBRC 103581</strain>
    </source>
</reference>
<dbReference type="EMBL" id="BJUZ01000002">
    <property type="protein sequence ID" value="GEK94174.1"/>
    <property type="molecule type" value="Genomic_DNA"/>
</dbReference>
<organism evidence="3 4">
    <name type="scientific">Gluconobacter wancherniae NBRC 103581</name>
    <dbReference type="NCBI Taxonomy" id="656744"/>
    <lineage>
        <taxon>Bacteria</taxon>
        <taxon>Pseudomonadati</taxon>
        <taxon>Pseudomonadota</taxon>
        <taxon>Alphaproteobacteria</taxon>
        <taxon>Acetobacterales</taxon>
        <taxon>Acetobacteraceae</taxon>
        <taxon>Gluconobacter</taxon>
    </lineage>
</organism>
<dbReference type="AlphaFoldDB" id="A0A511B174"/>
<feature type="region of interest" description="Disordered" evidence="1">
    <location>
        <begin position="101"/>
        <end position="123"/>
    </location>
</feature>
<sequence>MKTIAIASLILAFSVPVAKAAPCTYDMSPLPVTKGVVSRVAPSGVLLRDGTTVILPEELMSGIRVGHTLAVRGLLSRQGHTVRALALDGVPPVCPAAEAEARGPFPGSAGYDQIRNGVSEKSE</sequence>
<feature type="signal peptide" evidence="2">
    <location>
        <begin position="1"/>
        <end position="20"/>
    </location>
</feature>
<gene>
    <name evidence="3" type="ORF">GWA01_19440</name>
</gene>
<dbReference type="Proteomes" id="UP000321230">
    <property type="component" value="Unassembled WGS sequence"/>
</dbReference>
<feature type="chain" id="PRO_5022015175" evidence="2">
    <location>
        <begin position="21"/>
        <end position="123"/>
    </location>
</feature>
<evidence type="ECO:0000313" key="3">
    <source>
        <dbReference type="EMBL" id="GEK94174.1"/>
    </source>
</evidence>
<comment type="caution">
    <text evidence="3">The sequence shown here is derived from an EMBL/GenBank/DDBJ whole genome shotgun (WGS) entry which is preliminary data.</text>
</comment>
<keyword evidence="2" id="KW-0732">Signal</keyword>
<keyword evidence="4" id="KW-1185">Reference proteome</keyword>
<evidence type="ECO:0000313" key="4">
    <source>
        <dbReference type="Proteomes" id="UP000321230"/>
    </source>
</evidence>
<accession>A0A511B174</accession>
<dbReference type="RefSeq" id="WP_146797013.1">
    <property type="nucleotide sequence ID" value="NZ_BARC01000006.1"/>
</dbReference>